<dbReference type="AlphaFoldDB" id="A0A915EBU6"/>
<evidence type="ECO:0000256" key="1">
    <source>
        <dbReference type="SAM" id="SignalP"/>
    </source>
</evidence>
<protein>
    <submittedName>
        <fullName evidence="3">Uncharacterized protein</fullName>
    </submittedName>
</protein>
<accession>A0A915EBU6</accession>
<evidence type="ECO:0000313" key="2">
    <source>
        <dbReference type="Proteomes" id="UP000887574"/>
    </source>
</evidence>
<dbReference type="Proteomes" id="UP000887574">
    <property type="component" value="Unplaced"/>
</dbReference>
<evidence type="ECO:0000313" key="3">
    <source>
        <dbReference type="WBParaSite" id="jg3639"/>
    </source>
</evidence>
<keyword evidence="1" id="KW-0732">Signal</keyword>
<proteinExistence type="predicted"/>
<sequence length="115" mass="13150">MRFFVFCVLLLLATATASRYIVREEFRWKVVRDVNSQDSDEEATDSANLQPCSQLIEPAIASTIPSHRKSEAADQQGYQDWEAYKGLHGKSFTDENEENERMLPSWLLNNMCAST</sequence>
<organism evidence="2 3">
    <name type="scientific">Ditylenchus dipsaci</name>
    <dbReference type="NCBI Taxonomy" id="166011"/>
    <lineage>
        <taxon>Eukaryota</taxon>
        <taxon>Metazoa</taxon>
        <taxon>Ecdysozoa</taxon>
        <taxon>Nematoda</taxon>
        <taxon>Chromadorea</taxon>
        <taxon>Rhabditida</taxon>
        <taxon>Tylenchina</taxon>
        <taxon>Tylenchomorpha</taxon>
        <taxon>Sphaerularioidea</taxon>
        <taxon>Anguinidae</taxon>
        <taxon>Anguininae</taxon>
        <taxon>Ditylenchus</taxon>
    </lineage>
</organism>
<feature type="chain" id="PRO_5037800808" evidence="1">
    <location>
        <begin position="19"/>
        <end position="115"/>
    </location>
</feature>
<reference evidence="3" key="1">
    <citation type="submission" date="2022-11" db="UniProtKB">
        <authorList>
            <consortium name="WormBaseParasite"/>
        </authorList>
    </citation>
    <scope>IDENTIFICATION</scope>
</reference>
<dbReference type="WBParaSite" id="jg3639">
    <property type="protein sequence ID" value="jg3639"/>
    <property type="gene ID" value="jg3639"/>
</dbReference>
<keyword evidence="2" id="KW-1185">Reference proteome</keyword>
<name>A0A915EBU6_9BILA</name>
<feature type="signal peptide" evidence="1">
    <location>
        <begin position="1"/>
        <end position="18"/>
    </location>
</feature>